<name>A0A7J0GNR9_9ERIC</name>
<evidence type="ECO:0000313" key="10">
    <source>
        <dbReference type="EMBL" id="GFZ12442.1"/>
    </source>
</evidence>
<comment type="caution">
    <text evidence="10">The sequence shown here is derived from an EMBL/GenBank/DDBJ whole genome shotgun (WGS) entry which is preliminary data.</text>
</comment>
<dbReference type="AlphaFoldDB" id="A0A7J0GNR9"/>
<keyword evidence="11" id="KW-1185">Reference proteome</keyword>
<evidence type="ECO:0000256" key="1">
    <source>
        <dbReference type="ARBA" id="ARBA00004167"/>
    </source>
</evidence>
<keyword evidence="10" id="KW-0418">Kinase</keyword>
<dbReference type="OrthoDB" id="1910371at2759"/>
<dbReference type="Pfam" id="PF01453">
    <property type="entry name" value="B_lectin"/>
    <property type="match status" value="1"/>
</dbReference>
<sequence length="465" mass="51947">MESQALLIFFNVLLFSPTLLQFSIAGDTLGPNQSLVDGETLVSTSQRFEFGFFSPGSSKNRYLGIWYVKTPATVVWVANRNNPITDSQGILNISGDGSLVLVNGKQNLVWSSNPSQVPTDEPFLQLLDSGNLVLSRKTKMGSDNYLWQSFDYPCDTRLPGMKLVWNSNTSLGKQLTSWRASDDPSPGDYTLRIDNHGLPQLVMNLGSTKEYRSGPWNGLRFSGYPRAHDPAFEPILEFKEDLLISLSERNSSFISRAIQTQSGFLQHYILNEKSSTWDLMYTAPNDLCDNYEHCGPNVPSGMLTLISICGCVLMKMKITRRGLEVKKENLELPLFDLTIIAAATSNFSREHMIGEGGFGPVYKAWLQWNEGRSMELMDTCLKDSCVESQVQRCMQVGLLCVQKLPEDRPAMSSVVFMLGNEGAVLPQPKQPGFFIERSFVDNATIPTSDKFYTDDEATITILEAR</sequence>
<evidence type="ECO:0000256" key="6">
    <source>
        <dbReference type="ARBA" id="ARBA00023157"/>
    </source>
</evidence>
<feature type="chain" id="PRO_5029498875" evidence="8">
    <location>
        <begin position="26"/>
        <end position="465"/>
    </location>
</feature>
<dbReference type="GO" id="GO:0004674">
    <property type="term" value="F:protein serine/threonine kinase activity"/>
    <property type="evidence" value="ECO:0007669"/>
    <property type="project" value="InterPro"/>
</dbReference>
<dbReference type="SUPFAM" id="SSF51110">
    <property type="entry name" value="alpha-D-mannose-specific plant lectins"/>
    <property type="match status" value="1"/>
</dbReference>
<dbReference type="Proteomes" id="UP000585474">
    <property type="component" value="Unassembled WGS sequence"/>
</dbReference>
<feature type="domain" description="Bulb-type lectin" evidence="9">
    <location>
        <begin position="26"/>
        <end position="147"/>
    </location>
</feature>
<dbReference type="Gene3D" id="2.90.10.10">
    <property type="entry name" value="Bulb-type lectin domain"/>
    <property type="match status" value="1"/>
</dbReference>
<dbReference type="PROSITE" id="PS50927">
    <property type="entry name" value="BULB_LECTIN"/>
    <property type="match status" value="1"/>
</dbReference>
<dbReference type="Gene3D" id="3.30.200.20">
    <property type="entry name" value="Phosphorylase Kinase, domain 1"/>
    <property type="match status" value="1"/>
</dbReference>
<evidence type="ECO:0000256" key="8">
    <source>
        <dbReference type="SAM" id="SignalP"/>
    </source>
</evidence>
<reference evidence="10 11" key="1">
    <citation type="submission" date="2019-07" db="EMBL/GenBank/DDBJ databases">
        <title>De Novo Assembly of kiwifruit Actinidia rufa.</title>
        <authorList>
            <person name="Sugita-Konishi S."/>
            <person name="Sato K."/>
            <person name="Mori E."/>
            <person name="Abe Y."/>
            <person name="Kisaki G."/>
            <person name="Hamano K."/>
            <person name="Suezawa K."/>
            <person name="Otani M."/>
            <person name="Fukuda T."/>
            <person name="Manabe T."/>
            <person name="Gomi K."/>
            <person name="Tabuchi M."/>
            <person name="Akimitsu K."/>
            <person name="Kataoka I."/>
        </authorList>
    </citation>
    <scope>NUCLEOTIDE SEQUENCE [LARGE SCALE GENOMIC DNA]</scope>
    <source>
        <strain evidence="11">cv. Fuchu</strain>
    </source>
</reference>
<dbReference type="InterPro" id="IPR001480">
    <property type="entry name" value="Bulb-type_lectin_dom"/>
</dbReference>
<dbReference type="SMART" id="SM00108">
    <property type="entry name" value="B_lectin"/>
    <property type="match status" value="1"/>
</dbReference>
<evidence type="ECO:0000256" key="3">
    <source>
        <dbReference type="ARBA" id="ARBA00022729"/>
    </source>
</evidence>
<proteinExistence type="predicted"/>
<dbReference type="InterPro" id="IPR036426">
    <property type="entry name" value="Bulb-type_lectin_dom_sf"/>
</dbReference>
<keyword evidence="10" id="KW-0808">Transferase</keyword>
<keyword evidence="5" id="KW-0472">Membrane</keyword>
<evidence type="ECO:0000256" key="2">
    <source>
        <dbReference type="ARBA" id="ARBA00022692"/>
    </source>
</evidence>
<dbReference type="InterPro" id="IPR011009">
    <property type="entry name" value="Kinase-like_dom_sf"/>
</dbReference>
<dbReference type="Pfam" id="PF00954">
    <property type="entry name" value="S_locus_glycop"/>
    <property type="match status" value="1"/>
</dbReference>
<dbReference type="Pfam" id="PF11883">
    <property type="entry name" value="DUF3403"/>
    <property type="match status" value="1"/>
</dbReference>
<keyword evidence="4" id="KW-1133">Transmembrane helix</keyword>
<keyword evidence="3 8" id="KW-0732">Signal</keyword>
<dbReference type="PANTHER" id="PTHR32444:SF118">
    <property type="entry name" value="OS09G0551150 PROTEIN"/>
    <property type="match status" value="1"/>
</dbReference>
<feature type="signal peptide" evidence="8">
    <location>
        <begin position="1"/>
        <end position="25"/>
    </location>
</feature>
<comment type="subcellular location">
    <subcellularLocation>
        <location evidence="1">Membrane</location>
        <topology evidence="1">Single-pass membrane protein</topology>
    </subcellularLocation>
</comment>
<dbReference type="GO" id="GO:0016020">
    <property type="term" value="C:membrane"/>
    <property type="evidence" value="ECO:0007669"/>
    <property type="project" value="UniProtKB-SubCell"/>
</dbReference>
<dbReference type="InterPro" id="IPR000858">
    <property type="entry name" value="S_locus_glycoprot_dom"/>
</dbReference>
<evidence type="ECO:0000256" key="4">
    <source>
        <dbReference type="ARBA" id="ARBA00022989"/>
    </source>
</evidence>
<dbReference type="PANTHER" id="PTHR32444">
    <property type="entry name" value="BULB-TYPE LECTIN DOMAIN-CONTAINING PROTEIN"/>
    <property type="match status" value="1"/>
</dbReference>
<evidence type="ECO:0000256" key="7">
    <source>
        <dbReference type="ARBA" id="ARBA00023180"/>
    </source>
</evidence>
<evidence type="ECO:0000313" key="11">
    <source>
        <dbReference type="Proteomes" id="UP000585474"/>
    </source>
</evidence>
<keyword evidence="2" id="KW-0812">Transmembrane</keyword>
<keyword evidence="10" id="KW-0675">Receptor</keyword>
<dbReference type="InterPro" id="IPR021820">
    <property type="entry name" value="S-locus_recpt_kinase_C"/>
</dbReference>
<dbReference type="CDD" id="cd00028">
    <property type="entry name" value="B_lectin"/>
    <property type="match status" value="1"/>
</dbReference>
<protein>
    <submittedName>
        <fullName evidence="10">G-type lectin S-receptor-like serine/threonine-kinase</fullName>
    </submittedName>
</protein>
<dbReference type="SUPFAM" id="SSF56112">
    <property type="entry name" value="Protein kinase-like (PK-like)"/>
    <property type="match status" value="1"/>
</dbReference>
<dbReference type="GO" id="GO:0048544">
    <property type="term" value="P:recognition of pollen"/>
    <property type="evidence" value="ECO:0007669"/>
    <property type="project" value="InterPro"/>
</dbReference>
<dbReference type="FunFam" id="2.90.10.10:FF:000001">
    <property type="entry name" value="G-type lectin S-receptor-like serine/threonine-protein kinase"/>
    <property type="match status" value="1"/>
</dbReference>
<keyword evidence="6" id="KW-1015">Disulfide bond</keyword>
<dbReference type="EMBL" id="BJWL01000023">
    <property type="protein sequence ID" value="GFZ12442.1"/>
    <property type="molecule type" value="Genomic_DNA"/>
</dbReference>
<accession>A0A7J0GNR9</accession>
<organism evidence="10 11">
    <name type="scientific">Actinidia rufa</name>
    <dbReference type="NCBI Taxonomy" id="165716"/>
    <lineage>
        <taxon>Eukaryota</taxon>
        <taxon>Viridiplantae</taxon>
        <taxon>Streptophyta</taxon>
        <taxon>Embryophyta</taxon>
        <taxon>Tracheophyta</taxon>
        <taxon>Spermatophyta</taxon>
        <taxon>Magnoliopsida</taxon>
        <taxon>eudicotyledons</taxon>
        <taxon>Gunneridae</taxon>
        <taxon>Pentapetalae</taxon>
        <taxon>asterids</taxon>
        <taxon>Ericales</taxon>
        <taxon>Actinidiaceae</taxon>
        <taxon>Actinidia</taxon>
    </lineage>
</organism>
<keyword evidence="7" id="KW-0325">Glycoprotein</keyword>
<gene>
    <name evidence="10" type="ORF">Acr_23g0008270</name>
</gene>
<evidence type="ECO:0000259" key="9">
    <source>
        <dbReference type="PROSITE" id="PS50927"/>
    </source>
</evidence>
<evidence type="ECO:0000256" key="5">
    <source>
        <dbReference type="ARBA" id="ARBA00023136"/>
    </source>
</evidence>
<keyword evidence="10" id="KW-0430">Lectin</keyword>
<dbReference type="GO" id="GO:0030246">
    <property type="term" value="F:carbohydrate binding"/>
    <property type="evidence" value="ECO:0007669"/>
    <property type="project" value="UniProtKB-KW"/>
</dbReference>